<comment type="similarity">
    <text evidence="4 14">Belongs to the cytochrome P450 family.</text>
</comment>
<reference evidence="16" key="1">
    <citation type="submission" date="2019-04" db="EMBL/GenBank/DDBJ databases">
        <title>Insecticide resistance of earwigs: comparison between conventional, integrated pest and organic management of orchards.</title>
        <authorList>
            <person name="Fricaux T."/>
            <person name="Coustau C."/>
            <person name="Le Goff G."/>
        </authorList>
    </citation>
    <scope>NUCLEOTIDE SEQUENCE</scope>
</reference>
<protein>
    <submittedName>
        <fullName evidence="16">Cytochrome P450 6NW1</fullName>
        <ecNumber evidence="16">1.14.13.1</ecNumber>
    </submittedName>
</protein>
<evidence type="ECO:0000256" key="4">
    <source>
        <dbReference type="ARBA" id="ARBA00010617"/>
    </source>
</evidence>
<dbReference type="GO" id="GO:0018658">
    <property type="term" value="F:salicylate 1-monooxygenase activity"/>
    <property type="evidence" value="ECO:0007669"/>
    <property type="project" value="UniProtKB-EC"/>
</dbReference>
<gene>
    <name evidence="16" type="primary">Cyp6NW1</name>
</gene>
<dbReference type="InterPro" id="IPR017972">
    <property type="entry name" value="Cyt_P450_CS"/>
</dbReference>
<comment type="cofactor">
    <cofactor evidence="1 13">
        <name>heme</name>
        <dbReference type="ChEBI" id="CHEBI:30413"/>
    </cofactor>
</comment>
<dbReference type="PROSITE" id="PS00086">
    <property type="entry name" value="CYTOCHROME_P450"/>
    <property type="match status" value="1"/>
</dbReference>
<evidence type="ECO:0000256" key="9">
    <source>
        <dbReference type="ARBA" id="ARBA00023002"/>
    </source>
</evidence>
<evidence type="ECO:0000256" key="2">
    <source>
        <dbReference type="ARBA" id="ARBA00004174"/>
    </source>
</evidence>
<sequence length="517" mass="59923">MDLLYNLFTILLGLVLILYAYFKYAYTYFEKRHIPFIEPTFPFGNFSSLAFRTKSFADVMKYLYDQMPDYPAFGVFLLAQPTVMLRDPEIIKQVLVKEFASFHDRTPPINEEITPIFGHLFFLAGKKWRNLRAKLSPTFTSGKMKIMFSTISSRTKNFVDYLQANDTTNVDVEDSWTRLTTDIIASCAFGIECDSLKHPENEFRQMGIRSSHSPLRLTLGMMLINGGEYMRRLVRWTLIDSDISDYFINMVKDTMAFREKNNIKKNDFMQSLIDLKNNRKIDYDGEEGEDKDAFFDHDDGKSLTEVQCAAQAFVFFLGGFGTSSSTLTFGILEMAMNPDIQKRLQNEIDEVVQEYGGITYESINKMTYLDQVLKEILRKYPPLPWLNRMVTKPIDIKWDDKGTTVHFEKDLKIMIPIYAIHHDPKNFPNPGCFDPDRFSEENKNSFHHYAYIPFGEGPHICIGSRFGLLQTKVALAMILQCFNIEMNENTLTNQVLDPKKPVLGFKEKVYVTYSKRS</sequence>
<keyword evidence="15" id="KW-0812">Transmembrane</keyword>
<keyword evidence="12 15" id="KW-0472">Membrane</keyword>
<dbReference type="PRINTS" id="PR00463">
    <property type="entry name" value="EP450I"/>
</dbReference>
<evidence type="ECO:0000256" key="8">
    <source>
        <dbReference type="ARBA" id="ARBA00022848"/>
    </source>
</evidence>
<evidence type="ECO:0000313" key="16">
    <source>
        <dbReference type="EMBL" id="QFR37027.1"/>
    </source>
</evidence>
<keyword evidence="7" id="KW-0256">Endoplasmic reticulum</keyword>
<dbReference type="EMBL" id="MK756002">
    <property type="protein sequence ID" value="QFR37027.1"/>
    <property type="molecule type" value="mRNA"/>
</dbReference>
<evidence type="ECO:0000256" key="12">
    <source>
        <dbReference type="ARBA" id="ARBA00023136"/>
    </source>
</evidence>
<evidence type="ECO:0000256" key="3">
    <source>
        <dbReference type="ARBA" id="ARBA00004406"/>
    </source>
</evidence>
<dbReference type="Gene3D" id="1.10.630.10">
    <property type="entry name" value="Cytochrome P450"/>
    <property type="match status" value="1"/>
</dbReference>
<evidence type="ECO:0000256" key="15">
    <source>
        <dbReference type="SAM" id="Phobius"/>
    </source>
</evidence>
<evidence type="ECO:0000256" key="13">
    <source>
        <dbReference type="PIRSR" id="PIRSR602401-1"/>
    </source>
</evidence>
<dbReference type="SUPFAM" id="SSF48264">
    <property type="entry name" value="Cytochrome P450"/>
    <property type="match status" value="1"/>
</dbReference>
<keyword evidence="11 14" id="KW-0503">Monooxygenase</keyword>
<keyword evidence="15" id="KW-1133">Transmembrane helix</keyword>
<dbReference type="PANTHER" id="PTHR24292">
    <property type="entry name" value="CYTOCHROME P450"/>
    <property type="match status" value="1"/>
</dbReference>
<keyword evidence="10 13" id="KW-0408">Iron</keyword>
<keyword evidence="6 13" id="KW-0479">Metal-binding</keyword>
<dbReference type="InterPro" id="IPR050476">
    <property type="entry name" value="Insect_CytP450_Detox"/>
</dbReference>
<dbReference type="EC" id="1.14.13.1" evidence="16"/>
<evidence type="ECO:0000256" key="11">
    <source>
        <dbReference type="ARBA" id="ARBA00023033"/>
    </source>
</evidence>
<dbReference type="PANTHER" id="PTHR24292:SF54">
    <property type="entry name" value="CYP9F3-RELATED"/>
    <property type="match status" value="1"/>
</dbReference>
<evidence type="ECO:0000256" key="10">
    <source>
        <dbReference type="ARBA" id="ARBA00023004"/>
    </source>
</evidence>
<dbReference type="Pfam" id="PF00067">
    <property type="entry name" value="p450"/>
    <property type="match status" value="1"/>
</dbReference>
<dbReference type="GO" id="GO:0005506">
    <property type="term" value="F:iron ion binding"/>
    <property type="evidence" value="ECO:0007669"/>
    <property type="project" value="InterPro"/>
</dbReference>
<comment type="subcellular location">
    <subcellularLocation>
        <location evidence="3">Endoplasmic reticulum membrane</location>
        <topology evidence="3">Peripheral membrane protein</topology>
    </subcellularLocation>
    <subcellularLocation>
        <location evidence="2">Microsome membrane</location>
        <topology evidence="2">Peripheral membrane protein</topology>
    </subcellularLocation>
</comment>
<feature type="transmembrane region" description="Helical" evidence="15">
    <location>
        <begin position="6"/>
        <end position="22"/>
    </location>
</feature>
<keyword evidence="8" id="KW-0492">Microsome</keyword>
<dbReference type="FunFam" id="1.10.630.10:FF:000042">
    <property type="entry name" value="Cytochrome P450"/>
    <property type="match status" value="1"/>
</dbReference>
<evidence type="ECO:0000256" key="14">
    <source>
        <dbReference type="RuleBase" id="RU000461"/>
    </source>
</evidence>
<dbReference type="InterPro" id="IPR002401">
    <property type="entry name" value="Cyt_P450_E_grp-I"/>
</dbReference>
<evidence type="ECO:0000256" key="1">
    <source>
        <dbReference type="ARBA" id="ARBA00001971"/>
    </source>
</evidence>
<dbReference type="GO" id="GO:0005789">
    <property type="term" value="C:endoplasmic reticulum membrane"/>
    <property type="evidence" value="ECO:0007669"/>
    <property type="project" value="UniProtKB-SubCell"/>
</dbReference>
<organism evidence="16">
    <name type="scientific">Forficula auricularia</name>
    <name type="common">European earwig</name>
    <dbReference type="NCBI Taxonomy" id="13068"/>
    <lineage>
        <taxon>Eukaryota</taxon>
        <taxon>Metazoa</taxon>
        <taxon>Ecdysozoa</taxon>
        <taxon>Arthropoda</taxon>
        <taxon>Hexapoda</taxon>
        <taxon>Insecta</taxon>
        <taxon>Pterygota</taxon>
        <taxon>Neoptera</taxon>
        <taxon>Polyneoptera</taxon>
        <taxon>Dermaptera</taxon>
        <taxon>Neodermaptera</taxon>
        <taxon>Epidermaptera</taxon>
        <taxon>Forficuloidea</taxon>
        <taxon>Forficulidae</taxon>
        <taxon>Forficula</taxon>
    </lineage>
</organism>
<dbReference type="InterPro" id="IPR036396">
    <property type="entry name" value="Cyt_P450_sf"/>
</dbReference>
<keyword evidence="5 13" id="KW-0349">Heme</keyword>
<name>A0A5P8N966_FORAU</name>
<dbReference type="GO" id="GO:0020037">
    <property type="term" value="F:heme binding"/>
    <property type="evidence" value="ECO:0007669"/>
    <property type="project" value="InterPro"/>
</dbReference>
<dbReference type="PRINTS" id="PR00385">
    <property type="entry name" value="P450"/>
</dbReference>
<keyword evidence="9 14" id="KW-0560">Oxidoreductase</keyword>
<evidence type="ECO:0000256" key="6">
    <source>
        <dbReference type="ARBA" id="ARBA00022723"/>
    </source>
</evidence>
<proteinExistence type="evidence at transcript level"/>
<evidence type="ECO:0000256" key="7">
    <source>
        <dbReference type="ARBA" id="ARBA00022824"/>
    </source>
</evidence>
<dbReference type="CDD" id="cd11056">
    <property type="entry name" value="CYP6-like"/>
    <property type="match status" value="1"/>
</dbReference>
<feature type="binding site" description="axial binding residue" evidence="13">
    <location>
        <position position="461"/>
    </location>
    <ligand>
        <name>heme</name>
        <dbReference type="ChEBI" id="CHEBI:30413"/>
    </ligand>
    <ligandPart>
        <name>Fe</name>
        <dbReference type="ChEBI" id="CHEBI:18248"/>
    </ligandPart>
</feature>
<evidence type="ECO:0000256" key="5">
    <source>
        <dbReference type="ARBA" id="ARBA00022617"/>
    </source>
</evidence>
<dbReference type="InterPro" id="IPR001128">
    <property type="entry name" value="Cyt_P450"/>
</dbReference>
<accession>A0A5P8N966</accession>
<dbReference type="AlphaFoldDB" id="A0A5P8N966"/>